<sequence>DEIDHLLSKDCPNEIPVFGMLIRDYQTVGEIQSLFYRNHEVAAPTTKTNRPQTLSPLNPVSSPYNTISIAITTRDSTSTAKFT</sequence>
<name>A0A367ISE6_RHIAZ</name>
<comment type="caution">
    <text evidence="1">The sequence shown here is derived from an EMBL/GenBank/DDBJ whole genome shotgun (WGS) entry which is preliminary data.</text>
</comment>
<organism evidence="1 2">
    <name type="scientific">Rhizopus azygosporus</name>
    <name type="common">Rhizopus microsporus var. azygosporus</name>
    <dbReference type="NCBI Taxonomy" id="86630"/>
    <lineage>
        <taxon>Eukaryota</taxon>
        <taxon>Fungi</taxon>
        <taxon>Fungi incertae sedis</taxon>
        <taxon>Mucoromycota</taxon>
        <taxon>Mucoromycotina</taxon>
        <taxon>Mucoromycetes</taxon>
        <taxon>Mucorales</taxon>
        <taxon>Mucorineae</taxon>
        <taxon>Rhizopodaceae</taxon>
        <taxon>Rhizopus</taxon>
    </lineage>
</organism>
<reference evidence="1 2" key="1">
    <citation type="journal article" date="2018" name="G3 (Bethesda)">
        <title>Phylogenetic and Phylogenomic Definition of Rhizopus Species.</title>
        <authorList>
            <person name="Gryganskyi A.P."/>
            <person name="Golan J."/>
            <person name="Dolatabadi S."/>
            <person name="Mondo S."/>
            <person name="Robb S."/>
            <person name="Idnurm A."/>
            <person name="Muszewska A."/>
            <person name="Steczkiewicz K."/>
            <person name="Masonjones S."/>
            <person name="Liao H.L."/>
            <person name="Gajdeczka M.T."/>
            <person name="Anike F."/>
            <person name="Vuek A."/>
            <person name="Anishchenko I.M."/>
            <person name="Voigt K."/>
            <person name="de Hoog G.S."/>
            <person name="Smith M.E."/>
            <person name="Heitman J."/>
            <person name="Vilgalys R."/>
            <person name="Stajich J.E."/>
        </authorList>
    </citation>
    <scope>NUCLEOTIDE SEQUENCE [LARGE SCALE GENOMIC DNA]</scope>
    <source>
        <strain evidence="1 2">CBS 357.93</strain>
    </source>
</reference>
<accession>A0A367ISE6</accession>
<proteinExistence type="predicted"/>
<dbReference type="Proteomes" id="UP000252139">
    <property type="component" value="Unassembled WGS sequence"/>
</dbReference>
<protein>
    <submittedName>
        <fullName evidence="1">Uncharacterized protein</fullName>
    </submittedName>
</protein>
<gene>
    <name evidence="1" type="ORF">CU097_004986</name>
</gene>
<evidence type="ECO:0000313" key="2">
    <source>
        <dbReference type="Proteomes" id="UP000252139"/>
    </source>
</evidence>
<dbReference type="EMBL" id="PJQL01003928">
    <property type="protein sequence ID" value="RCH80421.1"/>
    <property type="molecule type" value="Genomic_DNA"/>
</dbReference>
<feature type="non-terminal residue" evidence="1">
    <location>
        <position position="1"/>
    </location>
</feature>
<keyword evidence="2" id="KW-1185">Reference proteome</keyword>
<evidence type="ECO:0000313" key="1">
    <source>
        <dbReference type="EMBL" id="RCH80421.1"/>
    </source>
</evidence>
<dbReference type="AlphaFoldDB" id="A0A367ISE6"/>